<feature type="compositionally biased region" description="Basic and acidic residues" evidence="1">
    <location>
        <begin position="8"/>
        <end position="24"/>
    </location>
</feature>
<evidence type="ECO:0008006" key="5">
    <source>
        <dbReference type="Google" id="ProtNLM"/>
    </source>
</evidence>
<feature type="transmembrane region" description="Helical" evidence="2">
    <location>
        <begin position="132"/>
        <end position="155"/>
    </location>
</feature>
<protein>
    <recommendedName>
        <fullName evidence="5">SPW repeat-containing protein</fullName>
    </recommendedName>
</protein>
<organism evidence="3 4">
    <name type="scientific">Natrialba asiatica (strain ATCC 700177 / DSM 12278 / JCM 9576 / FERM P-10747 / NBRC 102637 / 172P1)</name>
    <dbReference type="NCBI Taxonomy" id="29540"/>
    <lineage>
        <taxon>Archaea</taxon>
        <taxon>Methanobacteriati</taxon>
        <taxon>Methanobacteriota</taxon>
        <taxon>Stenosarchaea group</taxon>
        <taxon>Halobacteria</taxon>
        <taxon>Halobacteriales</taxon>
        <taxon>Natrialbaceae</taxon>
        <taxon>Natrialba</taxon>
    </lineage>
</organism>
<dbReference type="RefSeq" id="WP_006108915.1">
    <property type="nucleotide sequence ID" value="NZ_AOIO01000023.1"/>
</dbReference>
<feature type="region of interest" description="Disordered" evidence="1">
    <location>
        <begin position="1"/>
        <end position="24"/>
    </location>
</feature>
<keyword evidence="2" id="KW-0472">Membrane</keyword>
<keyword evidence="2" id="KW-0812">Transmembrane</keyword>
<keyword evidence="4" id="KW-1185">Reference proteome</keyword>
<feature type="transmembrane region" description="Helical" evidence="2">
    <location>
        <begin position="70"/>
        <end position="90"/>
    </location>
</feature>
<evidence type="ECO:0000313" key="4">
    <source>
        <dbReference type="Proteomes" id="UP000011554"/>
    </source>
</evidence>
<evidence type="ECO:0000256" key="2">
    <source>
        <dbReference type="SAM" id="Phobius"/>
    </source>
</evidence>
<sequence length="175" mass="18646">MTRPTWDASEHEQTAKHDERDRDADAVAARDVIEHEPNSERRGTWLSASIVLLGAVVIGQAIAVDGATGQRWNAFLTGGTLIVAGGYNYARRADRDLGSTGVAALSTIVGVWLVVSPLVMGPDGGRSAANEFSVAAMVGSGLLVVVIGSYSAVVIRKRRRNAGMRRTAVYDRRGQ</sequence>
<proteinExistence type="predicted"/>
<dbReference type="AlphaFoldDB" id="M0AT46"/>
<feature type="transmembrane region" description="Helical" evidence="2">
    <location>
        <begin position="45"/>
        <end position="64"/>
    </location>
</feature>
<accession>M0AT46</accession>
<comment type="caution">
    <text evidence="3">The sequence shown here is derived from an EMBL/GenBank/DDBJ whole genome shotgun (WGS) entry which is preliminary data.</text>
</comment>
<gene>
    <name evidence="3" type="ORF">C481_09402</name>
</gene>
<keyword evidence="2" id="KW-1133">Transmembrane helix</keyword>
<dbReference type="eggNOG" id="arCOG09123">
    <property type="taxonomic scope" value="Archaea"/>
</dbReference>
<feature type="transmembrane region" description="Helical" evidence="2">
    <location>
        <begin position="102"/>
        <end position="120"/>
    </location>
</feature>
<dbReference type="EMBL" id="AOIO01000023">
    <property type="protein sequence ID" value="ELZ01725.1"/>
    <property type="molecule type" value="Genomic_DNA"/>
</dbReference>
<dbReference type="Proteomes" id="UP000011554">
    <property type="component" value="Unassembled WGS sequence"/>
</dbReference>
<dbReference type="PATRIC" id="fig|29540.5.peg.1917"/>
<dbReference type="OrthoDB" id="169701at2157"/>
<reference evidence="3 4" key="1">
    <citation type="journal article" date="2014" name="PLoS Genet.">
        <title>Phylogenetically driven sequencing of extremely halophilic archaea reveals strategies for static and dynamic osmo-response.</title>
        <authorList>
            <person name="Becker E.A."/>
            <person name="Seitzer P.M."/>
            <person name="Tritt A."/>
            <person name="Larsen D."/>
            <person name="Krusor M."/>
            <person name="Yao A.I."/>
            <person name="Wu D."/>
            <person name="Madern D."/>
            <person name="Eisen J.A."/>
            <person name="Darling A.E."/>
            <person name="Facciotti M.T."/>
        </authorList>
    </citation>
    <scope>NUCLEOTIDE SEQUENCE [LARGE SCALE GENOMIC DNA]</scope>
    <source>
        <strain evidence="3 4">DSM 12278</strain>
    </source>
</reference>
<name>M0AT46_NATA1</name>
<evidence type="ECO:0000256" key="1">
    <source>
        <dbReference type="SAM" id="MobiDB-lite"/>
    </source>
</evidence>
<evidence type="ECO:0000313" key="3">
    <source>
        <dbReference type="EMBL" id="ELZ01725.1"/>
    </source>
</evidence>